<evidence type="ECO:0000259" key="1">
    <source>
        <dbReference type="Pfam" id="PF13358"/>
    </source>
</evidence>
<feature type="domain" description="Tc1-like transposase DDE" evidence="1">
    <location>
        <begin position="12"/>
        <end position="148"/>
    </location>
</feature>
<evidence type="ECO:0000313" key="2">
    <source>
        <dbReference type="EMBL" id="SVB91332.1"/>
    </source>
</evidence>
<dbReference type="Pfam" id="PF13358">
    <property type="entry name" value="DDE_3"/>
    <property type="match status" value="1"/>
</dbReference>
<reference evidence="2" key="1">
    <citation type="submission" date="2018-05" db="EMBL/GenBank/DDBJ databases">
        <authorList>
            <person name="Lanie J.A."/>
            <person name="Ng W.-L."/>
            <person name="Kazmierczak K.M."/>
            <person name="Andrzejewski T.M."/>
            <person name="Davidsen T.M."/>
            <person name="Wayne K.J."/>
            <person name="Tettelin H."/>
            <person name="Glass J.I."/>
            <person name="Rusch D."/>
            <person name="Podicherti R."/>
            <person name="Tsui H.-C.T."/>
            <person name="Winkler M.E."/>
        </authorList>
    </citation>
    <scope>NUCLEOTIDE SEQUENCE</scope>
</reference>
<sequence length="186" mass="21357">VATTVGDRPLRVLALDEARFGLESGHRRRWCPWGHRSPWVVQDRYEWLWLYAAVDAPTGESCCLYLPYLDAVCFQLFLDELSRAYADDFLLVVMDQAGSHLSATIVWPEHLQPLCLPPYSPELNPVERWFEALRAALSNQLFATIETMAMALTQALKPYWEYTGKLAQLTGFGWWREATANMRTSD</sequence>
<proteinExistence type="predicted"/>
<name>A0A382HW58_9ZZZZ</name>
<dbReference type="InterPro" id="IPR036397">
    <property type="entry name" value="RNaseH_sf"/>
</dbReference>
<dbReference type="GO" id="GO:0003676">
    <property type="term" value="F:nucleic acid binding"/>
    <property type="evidence" value="ECO:0007669"/>
    <property type="project" value="InterPro"/>
</dbReference>
<gene>
    <name evidence="2" type="ORF">METZ01_LOCUS244186</name>
</gene>
<dbReference type="AlphaFoldDB" id="A0A382HW58"/>
<accession>A0A382HW58</accession>
<organism evidence="2">
    <name type="scientific">marine metagenome</name>
    <dbReference type="NCBI Taxonomy" id="408172"/>
    <lineage>
        <taxon>unclassified sequences</taxon>
        <taxon>metagenomes</taxon>
        <taxon>ecological metagenomes</taxon>
    </lineage>
</organism>
<feature type="non-terminal residue" evidence="2">
    <location>
        <position position="1"/>
    </location>
</feature>
<protein>
    <recommendedName>
        <fullName evidence="1">Tc1-like transposase DDE domain-containing protein</fullName>
    </recommendedName>
</protein>
<dbReference type="InterPro" id="IPR047655">
    <property type="entry name" value="Transpos_IS630-like"/>
</dbReference>
<dbReference type="Gene3D" id="3.30.420.10">
    <property type="entry name" value="Ribonuclease H-like superfamily/Ribonuclease H"/>
    <property type="match status" value="1"/>
</dbReference>
<dbReference type="InterPro" id="IPR012337">
    <property type="entry name" value="RNaseH-like_sf"/>
</dbReference>
<dbReference type="InterPro" id="IPR038717">
    <property type="entry name" value="Tc1-like_DDE_dom"/>
</dbReference>
<dbReference type="SUPFAM" id="SSF53098">
    <property type="entry name" value="Ribonuclease H-like"/>
    <property type="match status" value="1"/>
</dbReference>
<dbReference type="EMBL" id="UINC01063571">
    <property type="protein sequence ID" value="SVB91332.1"/>
    <property type="molecule type" value="Genomic_DNA"/>
</dbReference>
<dbReference type="NCBIfam" id="NF033545">
    <property type="entry name" value="transpos_IS630"/>
    <property type="match status" value="1"/>
</dbReference>